<gene>
    <name evidence="2" type="ORF">A5886_003044</name>
</gene>
<comment type="caution">
    <text evidence="2">The sequence shown here is derived from an EMBL/GenBank/DDBJ whole genome shotgun (WGS) entry which is preliminary data.</text>
</comment>
<dbReference type="Proteomes" id="UP000195043">
    <property type="component" value="Unassembled WGS sequence"/>
</dbReference>
<evidence type="ECO:0000313" key="3">
    <source>
        <dbReference type="Proteomes" id="UP000195043"/>
    </source>
</evidence>
<accession>A0A242ABG1</accession>
<keyword evidence="1" id="KW-1133">Transmembrane helix</keyword>
<feature type="transmembrane region" description="Helical" evidence="1">
    <location>
        <begin position="7"/>
        <end position="29"/>
    </location>
</feature>
<feature type="transmembrane region" description="Helical" evidence="1">
    <location>
        <begin position="216"/>
        <end position="239"/>
    </location>
</feature>
<dbReference type="EMBL" id="NGKU01000001">
    <property type="protein sequence ID" value="OTN77943.1"/>
    <property type="molecule type" value="Genomic_DNA"/>
</dbReference>
<dbReference type="OrthoDB" id="1976445at2"/>
<name>A0A242ABG1_9ENTE</name>
<keyword evidence="3" id="KW-1185">Reference proteome</keyword>
<dbReference type="AlphaFoldDB" id="A0A242ABG1"/>
<evidence type="ECO:0000256" key="1">
    <source>
        <dbReference type="SAM" id="Phobius"/>
    </source>
</evidence>
<keyword evidence="1" id="KW-0812">Transmembrane</keyword>
<evidence type="ECO:0000313" key="2">
    <source>
        <dbReference type="EMBL" id="OTN77943.1"/>
    </source>
</evidence>
<proteinExistence type="predicted"/>
<organism evidence="2 3">
    <name type="scientific">Candidatus Enterococcus testudinis</name>
    <dbReference type="NCBI Taxonomy" id="1834191"/>
    <lineage>
        <taxon>Bacteria</taxon>
        <taxon>Bacillati</taxon>
        <taxon>Bacillota</taxon>
        <taxon>Bacilli</taxon>
        <taxon>Lactobacillales</taxon>
        <taxon>Enterococcaceae</taxon>
        <taxon>Enterococcus</taxon>
    </lineage>
</organism>
<feature type="transmembrane region" description="Helical" evidence="1">
    <location>
        <begin position="95"/>
        <end position="118"/>
    </location>
</feature>
<feature type="transmembrane region" description="Helical" evidence="1">
    <location>
        <begin position="144"/>
        <end position="164"/>
    </location>
</feature>
<reference evidence="2 3" key="1">
    <citation type="submission" date="2017-05" db="EMBL/GenBank/DDBJ databases">
        <title>The Genome Sequence of Enterococcus sp. 8G7_MSG3316.</title>
        <authorList>
            <consortium name="The Broad Institute Genomics Platform"/>
            <consortium name="The Broad Institute Genomic Center for Infectious Diseases"/>
            <person name="Earl A."/>
            <person name="Manson A."/>
            <person name="Schwartman J."/>
            <person name="Gilmore M."/>
            <person name="Abouelleil A."/>
            <person name="Cao P."/>
            <person name="Chapman S."/>
            <person name="Cusick C."/>
            <person name="Shea T."/>
            <person name="Young S."/>
            <person name="Neafsey D."/>
            <person name="Nusbaum C."/>
            <person name="Birren B."/>
        </authorList>
    </citation>
    <scope>NUCLEOTIDE SEQUENCE [LARGE SCALE GENOMIC DNA]</scope>
    <source>
        <strain evidence="2 3">8G7_MSG3316</strain>
    </source>
</reference>
<keyword evidence="1" id="KW-0472">Membrane</keyword>
<sequence length="247" mass="28666">MMNEIKQLRWIALISFFCGLAIILIYSMIVNNNSMFESNLQLWEVSQDFFNFLFPLFATIPFCTLLFLEVKGGYLTFVHNRIKIKKYLKVKYQAGALLCGLSIFLISFISFIIVVYLIHIRFPATDAEVEMRYFFDGIRLNQPLIYGFLLSLWRGLLGIVYYTLTFHLVFFTSNIFIVSTGGFIYSLIENFIFSILGRPQYSMTSSLIPTRVNPEWTTIPSLLIGPLILVLFIAAFMLLQRRRGVFN</sequence>
<dbReference type="RefSeq" id="WP_086275892.1">
    <property type="nucleotide sequence ID" value="NZ_NGKU01000001.1"/>
</dbReference>
<feature type="transmembrane region" description="Helical" evidence="1">
    <location>
        <begin position="176"/>
        <end position="196"/>
    </location>
</feature>
<dbReference type="STRING" id="1834191.A5886_003044"/>
<feature type="transmembrane region" description="Helical" evidence="1">
    <location>
        <begin position="49"/>
        <end position="74"/>
    </location>
</feature>
<protein>
    <submittedName>
        <fullName evidence="2">Uncharacterized protein</fullName>
    </submittedName>
</protein>